<dbReference type="InterPro" id="IPR053378">
    <property type="entry name" value="Prenyl_diphosphate_synthase"/>
</dbReference>
<dbReference type="SUPFAM" id="SSF48576">
    <property type="entry name" value="Terpenoid synthases"/>
    <property type="match status" value="1"/>
</dbReference>
<dbReference type="Proteomes" id="UP000000490">
    <property type="component" value="Chromosome"/>
</dbReference>
<keyword evidence="5" id="KW-0460">Magnesium</keyword>
<dbReference type="GO" id="GO:0004337">
    <property type="term" value="F:(2E,6E)-farnesyl diphosphate synthase activity"/>
    <property type="evidence" value="ECO:0007669"/>
    <property type="project" value="UniProtKB-EC"/>
</dbReference>
<dbReference type="EMBL" id="CP002872">
    <property type="protein sequence ID" value="AEI35728.1"/>
    <property type="molecule type" value="Genomic_DNA"/>
</dbReference>
<dbReference type="NCBIfam" id="NF045485">
    <property type="entry name" value="FPPsyn"/>
    <property type="match status" value="1"/>
</dbReference>
<dbReference type="Gene3D" id="1.10.600.10">
    <property type="entry name" value="Farnesyl Diphosphate Synthase"/>
    <property type="match status" value="1"/>
</dbReference>
<keyword evidence="9" id="KW-1185">Reference proteome</keyword>
<evidence type="ECO:0000256" key="7">
    <source>
        <dbReference type="RuleBase" id="RU004466"/>
    </source>
</evidence>
<accession>A0ABM5M951</accession>
<keyword evidence="3 7" id="KW-0808">Transferase</keyword>
<dbReference type="PROSITE" id="PS00723">
    <property type="entry name" value="POLYPRENYL_SYNTHASE_1"/>
    <property type="match status" value="1"/>
</dbReference>
<sequence length="293" mass="32976">MSTTPTLESFNIFSEKIFSEINSPSERLKEAMKYSFFSGGKRIRAQFVYALGEALDISLQNCHKVAFAIECIHTYSLIHDDLPAMDNDTLRRGKPTCHIQFNEATAILAGDALQSLGFEILNNIEVSNIDKLKKINIFFAKCCGLEGMVGGQQLDIDGENQSLELKDLQKLHINKTAKMFRASVIIPYIISENNSKEIEIILTRLSDLIGLCFQIKDDILDVTKSTKELGKTSAKDINANKSTYVSLMGLDKAGDHLSRNKSEIKKLLTQLNERQLSTQKLEKLIELVIHRNY</sequence>
<keyword evidence="4" id="KW-0479">Metal-binding</keyword>
<keyword evidence="6" id="KW-0414">Isoprene biosynthesis</keyword>
<dbReference type="InterPro" id="IPR008949">
    <property type="entry name" value="Isoprenoid_synthase_dom_sf"/>
</dbReference>
<dbReference type="PANTHER" id="PTHR43281">
    <property type="entry name" value="FARNESYL DIPHOSPHATE SYNTHASE"/>
    <property type="match status" value="1"/>
</dbReference>
<dbReference type="InterPro" id="IPR033749">
    <property type="entry name" value="Polyprenyl_synt_CS"/>
</dbReference>
<comment type="similarity">
    <text evidence="2 7">Belongs to the FPP/GGPP synthase family.</text>
</comment>
<reference evidence="8" key="1">
    <citation type="submission" date="2011-05" db="EMBL/GenBank/DDBJ databases">
        <authorList>
            <person name="Kuske C.R."/>
            <person name="Challacombe J.F."/>
            <person name="Siddaramappa S."/>
            <person name="Petersen J.M."/>
            <person name="Bruce D.C."/>
        </authorList>
    </citation>
    <scope>NUCLEOTIDE SEQUENCE</scope>
    <source>
        <strain evidence="8">TX077308</strain>
    </source>
</reference>
<evidence type="ECO:0000256" key="3">
    <source>
        <dbReference type="ARBA" id="ARBA00022679"/>
    </source>
</evidence>
<evidence type="ECO:0000256" key="6">
    <source>
        <dbReference type="ARBA" id="ARBA00023229"/>
    </source>
</evidence>
<evidence type="ECO:0000313" key="9">
    <source>
        <dbReference type="Proteomes" id="UP000000490"/>
    </source>
</evidence>
<evidence type="ECO:0000256" key="5">
    <source>
        <dbReference type="ARBA" id="ARBA00022842"/>
    </source>
</evidence>
<dbReference type="PROSITE" id="PS00444">
    <property type="entry name" value="POLYPRENYL_SYNTHASE_2"/>
    <property type="match status" value="1"/>
</dbReference>
<evidence type="ECO:0000313" key="8">
    <source>
        <dbReference type="EMBL" id="AEI35728.1"/>
    </source>
</evidence>
<dbReference type="CDD" id="cd00685">
    <property type="entry name" value="Trans_IPPS_HT"/>
    <property type="match status" value="1"/>
</dbReference>
<dbReference type="EC" id="2.5.1.10" evidence="8"/>
<evidence type="ECO:0000256" key="2">
    <source>
        <dbReference type="ARBA" id="ARBA00006706"/>
    </source>
</evidence>
<dbReference type="Pfam" id="PF00348">
    <property type="entry name" value="polyprenyl_synt"/>
    <property type="match status" value="1"/>
</dbReference>
<dbReference type="InterPro" id="IPR000092">
    <property type="entry name" value="Polyprenyl_synt"/>
</dbReference>
<name>A0ABM5M951_FRAST</name>
<proteinExistence type="inferred from homology"/>
<evidence type="ECO:0000256" key="4">
    <source>
        <dbReference type="ARBA" id="ARBA00022723"/>
    </source>
</evidence>
<gene>
    <name evidence="8" type="ordered locus">F7308_0801</name>
</gene>
<protein>
    <submittedName>
        <fullName evidence="8">Octaprenyl-diphosphate synthase / Dimethylallyltransferase / Geranyltranstransferase (Farnesyldiphosphate synthase) / Geranylgeranyl pyrophosphate synthetase</fullName>
        <ecNumber evidence="8">2.5.1.10</ecNumber>
    </submittedName>
</protein>
<dbReference type="SFLD" id="SFLDS00005">
    <property type="entry name" value="Isoprenoid_Synthase_Type_I"/>
    <property type="match status" value="1"/>
</dbReference>
<dbReference type="SFLD" id="SFLDG01017">
    <property type="entry name" value="Polyprenyl_Transferase_Like"/>
    <property type="match status" value="1"/>
</dbReference>
<dbReference type="PANTHER" id="PTHR43281:SF1">
    <property type="entry name" value="FARNESYL DIPHOSPHATE SYNTHASE"/>
    <property type="match status" value="1"/>
</dbReference>
<comment type="cofactor">
    <cofactor evidence="1">
        <name>Mg(2+)</name>
        <dbReference type="ChEBI" id="CHEBI:18420"/>
    </cofactor>
</comment>
<organism evidence="8 9">
    <name type="scientific">Francisella salina</name>
    <dbReference type="NCBI Taxonomy" id="573569"/>
    <lineage>
        <taxon>Bacteria</taxon>
        <taxon>Pseudomonadati</taxon>
        <taxon>Pseudomonadota</taxon>
        <taxon>Gammaproteobacteria</taxon>
        <taxon>Thiotrichales</taxon>
        <taxon>Francisellaceae</taxon>
        <taxon>Francisella</taxon>
    </lineage>
</organism>
<dbReference type="RefSeq" id="WP_013922567.1">
    <property type="nucleotide sequence ID" value="NC_015696.1"/>
</dbReference>
<evidence type="ECO:0000256" key="1">
    <source>
        <dbReference type="ARBA" id="ARBA00001946"/>
    </source>
</evidence>